<dbReference type="EMBL" id="OE841433">
    <property type="protein sequence ID" value="CAD7595707.1"/>
    <property type="molecule type" value="Genomic_DNA"/>
</dbReference>
<evidence type="ECO:0000256" key="1">
    <source>
        <dbReference type="SAM" id="Phobius"/>
    </source>
</evidence>
<organism evidence="2">
    <name type="scientific">Timema genevievae</name>
    <name type="common">Walking stick</name>
    <dbReference type="NCBI Taxonomy" id="629358"/>
    <lineage>
        <taxon>Eukaryota</taxon>
        <taxon>Metazoa</taxon>
        <taxon>Ecdysozoa</taxon>
        <taxon>Arthropoda</taxon>
        <taxon>Hexapoda</taxon>
        <taxon>Insecta</taxon>
        <taxon>Pterygota</taxon>
        <taxon>Neoptera</taxon>
        <taxon>Polyneoptera</taxon>
        <taxon>Phasmatodea</taxon>
        <taxon>Timematodea</taxon>
        <taxon>Timematoidea</taxon>
        <taxon>Timematidae</taxon>
        <taxon>Timema</taxon>
    </lineage>
</organism>
<accession>A0A7R9K1A1</accession>
<keyword evidence="1" id="KW-1133">Transmembrane helix</keyword>
<dbReference type="AlphaFoldDB" id="A0A7R9K1A1"/>
<reference evidence="2" key="1">
    <citation type="submission" date="2020-11" db="EMBL/GenBank/DDBJ databases">
        <authorList>
            <person name="Tran Van P."/>
        </authorList>
    </citation>
    <scope>NUCLEOTIDE SEQUENCE</scope>
</reference>
<keyword evidence="1" id="KW-0812">Transmembrane</keyword>
<name>A0A7R9K1A1_TIMGE</name>
<feature type="transmembrane region" description="Helical" evidence="1">
    <location>
        <begin position="39"/>
        <end position="59"/>
    </location>
</feature>
<evidence type="ECO:0000313" key="2">
    <source>
        <dbReference type="EMBL" id="CAD7595707.1"/>
    </source>
</evidence>
<protein>
    <submittedName>
        <fullName evidence="2">Uncharacterized protein</fullName>
    </submittedName>
</protein>
<proteinExistence type="predicted"/>
<sequence>MSSNHSLLTGSTAAWYLRRALLAAPRYPLSLSFQKPFTLLTVLFNIGMATLMAFWIALVRYKWKLAAVMPTEDLIPAEALKDHTECIYSGS</sequence>
<gene>
    <name evidence="2" type="ORF">TGEB3V08_LOCUS6141</name>
</gene>
<keyword evidence="1" id="KW-0472">Membrane</keyword>